<proteinExistence type="predicted"/>
<dbReference type="EMBL" id="CP063145">
    <property type="protein sequence ID" value="QOR73435.1"/>
    <property type="molecule type" value="Genomic_DNA"/>
</dbReference>
<dbReference type="AlphaFoldDB" id="A0A7M1T0W7"/>
<gene>
    <name evidence="4" type="ORF">IMZ16_07835</name>
</gene>
<dbReference type="Pfam" id="PF00436">
    <property type="entry name" value="SSB"/>
    <property type="match status" value="1"/>
</dbReference>
<dbReference type="NCBIfam" id="TIGR00621">
    <property type="entry name" value="ssb"/>
    <property type="match status" value="1"/>
</dbReference>
<dbReference type="CDD" id="cd04496">
    <property type="entry name" value="SSB_OBF"/>
    <property type="match status" value="1"/>
</dbReference>
<dbReference type="Gene3D" id="2.40.50.140">
    <property type="entry name" value="Nucleic acid-binding proteins"/>
    <property type="match status" value="1"/>
</dbReference>
<dbReference type="GO" id="GO:0006260">
    <property type="term" value="P:DNA replication"/>
    <property type="evidence" value="ECO:0007669"/>
    <property type="project" value="InterPro"/>
</dbReference>
<evidence type="ECO:0000313" key="5">
    <source>
        <dbReference type="Proteomes" id="UP000593605"/>
    </source>
</evidence>
<keyword evidence="1 2" id="KW-0238">DNA-binding</keyword>
<dbReference type="InterPro" id="IPR011344">
    <property type="entry name" value="ssDNA-bd"/>
</dbReference>
<name>A0A7M1T0W7_9FLAO</name>
<evidence type="ECO:0000256" key="2">
    <source>
        <dbReference type="PROSITE-ProRule" id="PRU00252"/>
    </source>
</evidence>
<dbReference type="InterPro" id="IPR000424">
    <property type="entry name" value="Primosome_PriB/ssb"/>
</dbReference>
<dbReference type="KEGG" id="civ:IMZ16_07835"/>
<protein>
    <recommendedName>
        <fullName evidence="3">Single-stranded DNA-binding protein</fullName>
    </recommendedName>
</protein>
<evidence type="ECO:0000256" key="1">
    <source>
        <dbReference type="ARBA" id="ARBA00023125"/>
    </source>
</evidence>
<dbReference type="PROSITE" id="PS50935">
    <property type="entry name" value="SSB"/>
    <property type="match status" value="1"/>
</dbReference>
<dbReference type="GO" id="GO:0003697">
    <property type="term" value="F:single-stranded DNA binding"/>
    <property type="evidence" value="ECO:0007669"/>
    <property type="project" value="InterPro"/>
</dbReference>
<evidence type="ECO:0000256" key="3">
    <source>
        <dbReference type="RuleBase" id="RU000524"/>
    </source>
</evidence>
<accession>A0A7M1T0W7</accession>
<sequence>MNTIVGRITKNAQINTLKDQRQVVNFSVAINDYYKTKAGERKEQTTFYNCSYWISPNVAKILTKGTLVELTGRISPSAWIGRDGEIKSGLNFLTLRIMEHGNITSNMICEDQDFNSVMAMLKILVQHSAYVYSVGGA</sequence>
<dbReference type="SUPFAM" id="SSF50249">
    <property type="entry name" value="Nucleic acid-binding proteins"/>
    <property type="match status" value="1"/>
</dbReference>
<dbReference type="Proteomes" id="UP000593605">
    <property type="component" value="Chromosome"/>
</dbReference>
<evidence type="ECO:0000313" key="4">
    <source>
        <dbReference type="EMBL" id="QOR73435.1"/>
    </source>
</evidence>
<organism evidence="4 5">
    <name type="scientific">Cruoricaptor ignavus</name>
    <dbReference type="NCBI Taxonomy" id="1118202"/>
    <lineage>
        <taxon>Bacteria</taxon>
        <taxon>Pseudomonadati</taxon>
        <taxon>Bacteroidota</taxon>
        <taxon>Flavobacteriia</taxon>
        <taxon>Flavobacteriales</taxon>
        <taxon>Weeksellaceae</taxon>
        <taxon>Cruoricaptor</taxon>
    </lineage>
</organism>
<dbReference type="RefSeq" id="WP_193439588.1">
    <property type="nucleotide sequence ID" value="NZ_CP063145.1"/>
</dbReference>
<dbReference type="InterPro" id="IPR012340">
    <property type="entry name" value="NA-bd_OB-fold"/>
</dbReference>
<reference evidence="4 5" key="1">
    <citation type="submission" date="2020-10" db="EMBL/GenBank/DDBJ databases">
        <title>Complete genome of Cruoricapor ignavus strain M1214 isolated from the blood culture of a febrile patient.</title>
        <authorList>
            <person name="Guglielmino C.J.D."/>
        </authorList>
    </citation>
    <scope>NUCLEOTIDE SEQUENCE [LARGE SCALE GENOMIC DNA]</scope>
    <source>
        <strain evidence="4 5">M1214</strain>
    </source>
</reference>